<evidence type="ECO:0000313" key="2">
    <source>
        <dbReference type="Proteomes" id="UP000228596"/>
    </source>
</evidence>
<name>A0A2M6WXY1_9BACT</name>
<proteinExistence type="predicted"/>
<gene>
    <name evidence="1" type="ORF">COT77_00235</name>
</gene>
<reference evidence="2" key="1">
    <citation type="submission" date="2017-09" db="EMBL/GenBank/DDBJ databases">
        <title>Depth-based differentiation of microbial function through sediment-hosted aquifers and enrichment of novel symbionts in the deep terrestrial subsurface.</title>
        <authorList>
            <person name="Probst A.J."/>
            <person name="Ladd B."/>
            <person name="Jarett J.K."/>
            <person name="Geller-Mcgrath D.E."/>
            <person name="Sieber C.M.K."/>
            <person name="Emerson J.B."/>
            <person name="Anantharaman K."/>
            <person name="Thomas B.C."/>
            <person name="Malmstrom R."/>
            <person name="Stieglmeier M."/>
            <person name="Klingl A."/>
            <person name="Woyke T."/>
            <person name="Ryan C.M."/>
            <person name="Banfield J.F."/>
        </authorList>
    </citation>
    <scope>NUCLEOTIDE SEQUENCE [LARGE SCALE GENOMIC DNA]</scope>
</reference>
<protein>
    <submittedName>
        <fullName evidence="1">Uncharacterized protein</fullName>
    </submittedName>
</protein>
<comment type="caution">
    <text evidence="1">The sequence shown here is derived from an EMBL/GenBank/DDBJ whole genome shotgun (WGS) entry which is preliminary data.</text>
</comment>
<sequence>MNLIQQIISQARNFLTCPVCHGSYGENEIRLRGYIDNIYIFQTFCSKGHEPTVVTYLASLQKTGGETRGKPQEAHFHPISQGKITDEELSQINSRIEGLTSSFEELWQSS</sequence>
<organism evidence="1 2">
    <name type="scientific">Candidatus Berkelbacteria bacterium CG10_big_fil_rev_8_21_14_0_10_41_12</name>
    <dbReference type="NCBI Taxonomy" id="1974513"/>
    <lineage>
        <taxon>Bacteria</taxon>
        <taxon>Candidatus Berkelbacteria</taxon>
    </lineage>
</organism>
<evidence type="ECO:0000313" key="1">
    <source>
        <dbReference type="EMBL" id="PIT97645.1"/>
    </source>
</evidence>
<dbReference type="EMBL" id="PEZV01000002">
    <property type="protein sequence ID" value="PIT97645.1"/>
    <property type="molecule type" value="Genomic_DNA"/>
</dbReference>
<dbReference type="AlphaFoldDB" id="A0A2M6WXY1"/>
<dbReference type="Proteomes" id="UP000228596">
    <property type="component" value="Unassembled WGS sequence"/>
</dbReference>
<accession>A0A2M6WXY1</accession>